<proteinExistence type="predicted"/>
<reference evidence="8 9" key="1">
    <citation type="journal article" date="2012" name="PLoS Pathog.">
        <title>Diverse lifestyles and strategies of plant pathogenesis encoded in the genomes of eighteen Dothideomycetes fungi.</title>
        <authorList>
            <person name="Ohm R.A."/>
            <person name="Feau N."/>
            <person name="Henrissat B."/>
            <person name="Schoch C.L."/>
            <person name="Horwitz B.A."/>
            <person name="Barry K.W."/>
            <person name="Condon B.J."/>
            <person name="Copeland A.C."/>
            <person name="Dhillon B."/>
            <person name="Glaser F."/>
            <person name="Hesse C.N."/>
            <person name="Kosti I."/>
            <person name="LaButti K."/>
            <person name="Lindquist E.A."/>
            <person name="Lucas S."/>
            <person name="Salamov A.A."/>
            <person name="Bradshaw R.E."/>
            <person name="Ciuffetti L."/>
            <person name="Hamelin R.C."/>
            <person name="Kema G.H.J."/>
            <person name="Lawrence C."/>
            <person name="Scott J.A."/>
            <person name="Spatafora J.W."/>
            <person name="Turgeon B.G."/>
            <person name="de Wit P.J.G.M."/>
            <person name="Zhong S."/>
            <person name="Goodwin S.B."/>
            <person name="Grigoriev I.V."/>
        </authorList>
    </citation>
    <scope>NUCLEOTIDE SEQUENCE [LARGE SCALE GENOMIC DNA]</scope>
    <source>
        <strain evidence="9">28A</strain>
    </source>
</reference>
<dbReference type="PRINTS" id="PR00755">
    <property type="entry name" value="AFLATOXINBRP"/>
</dbReference>
<dbReference type="GO" id="GO:0008270">
    <property type="term" value="F:zinc ion binding"/>
    <property type="evidence" value="ECO:0007669"/>
    <property type="project" value="InterPro"/>
</dbReference>
<gene>
    <name evidence="8" type="ORF">SETTUDRAFT_29236</name>
</gene>
<dbReference type="Proteomes" id="UP000016935">
    <property type="component" value="Unassembled WGS sequence"/>
</dbReference>
<name>R0KBD9_EXST2</name>
<dbReference type="Pfam" id="PF00172">
    <property type="entry name" value="Zn_clus"/>
    <property type="match status" value="1"/>
</dbReference>
<accession>R0KBD9</accession>
<dbReference type="SMART" id="SM00066">
    <property type="entry name" value="GAL4"/>
    <property type="match status" value="1"/>
</dbReference>
<dbReference type="EMBL" id="KB908692">
    <property type="protein sequence ID" value="EOA85547.1"/>
    <property type="molecule type" value="Genomic_DNA"/>
</dbReference>
<evidence type="ECO:0000256" key="4">
    <source>
        <dbReference type="ARBA" id="ARBA00023163"/>
    </source>
</evidence>
<evidence type="ECO:0000313" key="8">
    <source>
        <dbReference type="EMBL" id="EOA85547.1"/>
    </source>
</evidence>
<dbReference type="SUPFAM" id="SSF57701">
    <property type="entry name" value="Zn2/Cys6 DNA-binding domain"/>
    <property type="match status" value="1"/>
</dbReference>
<evidence type="ECO:0000256" key="6">
    <source>
        <dbReference type="SAM" id="MobiDB-lite"/>
    </source>
</evidence>
<evidence type="ECO:0000259" key="7">
    <source>
        <dbReference type="PROSITE" id="PS50048"/>
    </source>
</evidence>
<dbReference type="AlphaFoldDB" id="R0KBD9"/>
<keyword evidence="4" id="KW-0804">Transcription</keyword>
<reference evidence="8 9" key="2">
    <citation type="journal article" date="2013" name="PLoS Genet.">
        <title>Comparative genome structure, secondary metabolite, and effector coding capacity across Cochliobolus pathogens.</title>
        <authorList>
            <person name="Condon B.J."/>
            <person name="Leng Y."/>
            <person name="Wu D."/>
            <person name="Bushley K.E."/>
            <person name="Ohm R.A."/>
            <person name="Otillar R."/>
            <person name="Martin J."/>
            <person name="Schackwitz W."/>
            <person name="Grimwood J."/>
            <person name="MohdZainudin N."/>
            <person name="Xue C."/>
            <person name="Wang R."/>
            <person name="Manning V.A."/>
            <person name="Dhillon B."/>
            <person name="Tu Z.J."/>
            <person name="Steffenson B.J."/>
            <person name="Salamov A."/>
            <person name="Sun H."/>
            <person name="Lowry S."/>
            <person name="LaButti K."/>
            <person name="Han J."/>
            <person name="Copeland A."/>
            <person name="Lindquist E."/>
            <person name="Barry K."/>
            <person name="Schmutz J."/>
            <person name="Baker S.E."/>
            <person name="Ciuffetti L.M."/>
            <person name="Grigoriev I.V."/>
            <person name="Zhong S."/>
            <person name="Turgeon B.G."/>
        </authorList>
    </citation>
    <scope>NUCLEOTIDE SEQUENCE [LARGE SCALE GENOMIC DNA]</scope>
    <source>
        <strain evidence="9">28A</strain>
    </source>
</reference>
<keyword evidence="9" id="KW-1185">Reference proteome</keyword>
<dbReference type="OrthoDB" id="2328572at2759"/>
<keyword evidence="5" id="KW-0539">Nucleus</keyword>
<dbReference type="HOGENOM" id="CLU_648945_0_0_1"/>
<dbReference type="GO" id="GO:0000981">
    <property type="term" value="F:DNA-binding transcription factor activity, RNA polymerase II-specific"/>
    <property type="evidence" value="ECO:0007669"/>
    <property type="project" value="InterPro"/>
</dbReference>
<evidence type="ECO:0000313" key="9">
    <source>
        <dbReference type="Proteomes" id="UP000016935"/>
    </source>
</evidence>
<dbReference type="GO" id="GO:0003677">
    <property type="term" value="F:DNA binding"/>
    <property type="evidence" value="ECO:0007669"/>
    <property type="project" value="UniProtKB-KW"/>
</dbReference>
<dbReference type="PANTHER" id="PTHR31069">
    <property type="entry name" value="OLEATE-ACTIVATED TRANSCRIPTION FACTOR 1-RELATED"/>
    <property type="match status" value="1"/>
</dbReference>
<dbReference type="PANTHER" id="PTHR31069:SF31">
    <property type="entry name" value="MONODICTYPHENONE CLUSTER TRANSCRIPTION FACTOR-RELATED"/>
    <property type="match status" value="1"/>
</dbReference>
<dbReference type="Gene3D" id="4.10.240.10">
    <property type="entry name" value="Zn(2)-C6 fungal-type DNA-binding domain"/>
    <property type="match status" value="1"/>
</dbReference>
<evidence type="ECO:0000256" key="2">
    <source>
        <dbReference type="ARBA" id="ARBA00023015"/>
    </source>
</evidence>
<organism evidence="8 9">
    <name type="scientific">Exserohilum turcicum (strain 28A)</name>
    <name type="common">Northern leaf blight fungus</name>
    <name type="synonym">Setosphaeria turcica</name>
    <dbReference type="NCBI Taxonomy" id="671987"/>
    <lineage>
        <taxon>Eukaryota</taxon>
        <taxon>Fungi</taxon>
        <taxon>Dikarya</taxon>
        <taxon>Ascomycota</taxon>
        <taxon>Pezizomycotina</taxon>
        <taxon>Dothideomycetes</taxon>
        <taxon>Pleosporomycetidae</taxon>
        <taxon>Pleosporales</taxon>
        <taxon>Pleosporineae</taxon>
        <taxon>Pleosporaceae</taxon>
        <taxon>Exserohilum</taxon>
    </lineage>
</organism>
<evidence type="ECO:0000256" key="3">
    <source>
        <dbReference type="ARBA" id="ARBA00023125"/>
    </source>
</evidence>
<keyword evidence="2" id="KW-0805">Transcription regulation</keyword>
<evidence type="ECO:0000256" key="1">
    <source>
        <dbReference type="ARBA" id="ARBA00022723"/>
    </source>
</evidence>
<dbReference type="InterPro" id="IPR050675">
    <property type="entry name" value="OAF3"/>
</dbReference>
<keyword evidence="1" id="KW-0479">Metal-binding</keyword>
<feature type="domain" description="Zn(2)-C6 fungal-type" evidence="7">
    <location>
        <begin position="13"/>
        <end position="43"/>
    </location>
</feature>
<sequence>MDASQSRARLRNSCDACNAAKVKCSKERPCCRRCDRRNVLCVYSVSLRPSRRQPHAELDPSSTAAHAAAAQAAAAAATSTATDAGAECDFSTATDVNSLSLPAFDDYFDDVMAGMPLLSPPQHHQHHQHQPATTTATATPLQLHHAHYGQPHPYHQHPVHVPVHHGTTPPACGCQQLILAKLSTLCPTAAPNQGLPFDRALSENRSIVALCNSTLDCALCARGDDAVLLFTLAALLAHVLGVLDALFRARREALRPREADAFAYDSLHLLTPPPTAPPTSAGTGGSGQATHAAGLAGECAEWSEPQPAVRLSLGSYELDERDEQMLQMNLFKIELGKITALVDAFEARLSRLGAGPANDTKLHQDITIYLKQRLRANVDAPKLLARANGCVDI</sequence>
<dbReference type="InterPro" id="IPR001138">
    <property type="entry name" value="Zn2Cys6_DnaBD"/>
</dbReference>
<protein>
    <recommendedName>
        <fullName evidence="7">Zn(2)-C6 fungal-type domain-containing protein</fullName>
    </recommendedName>
</protein>
<evidence type="ECO:0000256" key="5">
    <source>
        <dbReference type="ARBA" id="ARBA00023242"/>
    </source>
</evidence>
<dbReference type="GeneID" id="19403326"/>
<feature type="region of interest" description="Disordered" evidence="6">
    <location>
        <begin position="115"/>
        <end position="135"/>
    </location>
</feature>
<dbReference type="RefSeq" id="XP_008026822.1">
    <property type="nucleotide sequence ID" value="XM_008028631.1"/>
</dbReference>
<dbReference type="eggNOG" id="ENOG502ST6R">
    <property type="taxonomic scope" value="Eukaryota"/>
</dbReference>
<feature type="region of interest" description="Disordered" evidence="6">
    <location>
        <begin position="270"/>
        <end position="291"/>
    </location>
</feature>
<dbReference type="InterPro" id="IPR036864">
    <property type="entry name" value="Zn2-C6_fun-type_DNA-bd_sf"/>
</dbReference>
<dbReference type="PROSITE" id="PS50048">
    <property type="entry name" value="ZN2_CY6_FUNGAL_2"/>
    <property type="match status" value="1"/>
</dbReference>
<keyword evidence="3" id="KW-0238">DNA-binding</keyword>